<dbReference type="Gene3D" id="3.90.660.10">
    <property type="match status" value="1"/>
</dbReference>
<name>H3B6C7_LATCH</name>
<dbReference type="PANTHER" id="PTHR16128">
    <property type="entry name" value="FAD/NAD(P)-BINDING OXIDOREDUCTASE FAMILY PROTEIN"/>
    <property type="match status" value="1"/>
</dbReference>
<dbReference type="SUPFAM" id="SSF51905">
    <property type="entry name" value="FAD/NAD(P)-binding domain"/>
    <property type="match status" value="1"/>
</dbReference>
<evidence type="ECO:0000313" key="2">
    <source>
        <dbReference type="Proteomes" id="UP000008672"/>
    </source>
</evidence>
<dbReference type="InterPro" id="IPR036188">
    <property type="entry name" value="FAD/NAD-bd_sf"/>
</dbReference>
<dbReference type="eggNOG" id="ENOG502QQW4">
    <property type="taxonomic scope" value="Eukaryota"/>
</dbReference>
<proteinExistence type="predicted"/>
<accession>H3B6C7</accession>
<reference evidence="1" key="2">
    <citation type="submission" date="2025-08" db="UniProtKB">
        <authorList>
            <consortium name="Ensembl"/>
        </authorList>
    </citation>
    <scope>IDENTIFICATION</scope>
</reference>
<dbReference type="AlphaFoldDB" id="H3B6C7"/>
<evidence type="ECO:0000313" key="1">
    <source>
        <dbReference type="Ensembl" id="ENSLACP00000017448.1"/>
    </source>
</evidence>
<sequence>IAMATPVTIPLVAIVGGGISGLVCTARLSQLGITNSIVFDTGRRAPGGRCSSRRIYIDGDIHTFYHATQFFTMSNPCFAKIISFLHARKAVRVCNGCIVDLCGRGKYSEVKGLQAFVRTSGMQSIPESLTTLVQLKVNTWVSSVRWDTGVKKWQVDDHGWFYYLLVAHNGKCADRLMAGSGVPVLGPKANLMQLCFLWVLLAAFPRKLELGYEGAFVEHKDVLRIGNNAAKYSSSSQLECGTIISTKSFGTIHKVPQEHIPPSKEKEVTGKLLEGFAEVTDVDLKALRPRFSKAQLWGAANPLNVLHGAECVFKASHNVGICGDWLVSPCVEGVAVSGLALAEVLSTHWDRERKDVGLRPVFVPTESKAIGMFP</sequence>
<dbReference type="Pfam" id="PF13450">
    <property type="entry name" value="NAD_binding_8"/>
    <property type="match status" value="1"/>
</dbReference>
<dbReference type="Gene3D" id="3.50.50.60">
    <property type="entry name" value="FAD/NAD(P)-binding domain"/>
    <property type="match status" value="1"/>
</dbReference>
<evidence type="ECO:0008006" key="3">
    <source>
        <dbReference type="Google" id="ProtNLM"/>
    </source>
</evidence>
<protein>
    <recommendedName>
        <fullName evidence="3">Amine oxidase domain-containing protein</fullName>
    </recommendedName>
</protein>
<dbReference type="Proteomes" id="UP000008672">
    <property type="component" value="Unassembled WGS sequence"/>
</dbReference>
<reference evidence="2" key="1">
    <citation type="submission" date="2011-08" db="EMBL/GenBank/DDBJ databases">
        <title>The draft genome of Latimeria chalumnae.</title>
        <authorList>
            <person name="Di Palma F."/>
            <person name="Alfoldi J."/>
            <person name="Johnson J."/>
            <person name="Berlin A."/>
            <person name="Gnerre S."/>
            <person name="Jaffe D."/>
            <person name="MacCallum I."/>
            <person name="Young S."/>
            <person name="Walker B.J."/>
            <person name="Lander E."/>
            <person name="Lindblad-Toh K."/>
        </authorList>
    </citation>
    <scope>NUCLEOTIDE SEQUENCE [LARGE SCALE GENOMIC DNA]</scope>
    <source>
        <strain evidence="2">Wild caught</strain>
    </source>
</reference>
<dbReference type="PANTHER" id="PTHR16128:SF5">
    <property type="entry name" value="FAD_NAD(P)-BINDING OXIDOREDUCTASE FAMILY PROTEIN"/>
    <property type="match status" value="1"/>
</dbReference>
<dbReference type="EMBL" id="AFYH01040430">
    <property type="status" value="NOT_ANNOTATED_CDS"/>
    <property type="molecule type" value="Genomic_DNA"/>
</dbReference>
<dbReference type="Ensembl" id="ENSLACT00000017576.1">
    <property type="protein sequence ID" value="ENSLACP00000017448.1"/>
    <property type="gene ID" value="ENSLACG00000015368.1"/>
</dbReference>
<organism evidence="1 2">
    <name type="scientific">Latimeria chalumnae</name>
    <name type="common">Coelacanth</name>
    <dbReference type="NCBI Taxonomy" id="7897"/>
    <lineage>
        <taxon>Eukaryota</taxon>
        <taxon>Metazoa</taxon>
        <taxon>Chordata</taxon>
        <taxon>Craniata</taxon>
        <taxon>Vertebrata</taxon>
        <taxon>Euteleostomi</taxon>
        <taxon>Coelacanthiformes</taxon>
        <taxon>Coelacanthidae</taxon>
        <taxon>Latimeria</taxon>
    </lineage>
</organism>
<dbReference type="HOGENOM" id="CLU_036034_2_1_1"/>
<dbReference type="OMA" id="MQLCSLW"/>
<reference evidence="1" key="3">
    <citation type="submission" date="2025-09" db="UniProtKB">
        <authorList>
            <consortium name="Ensembl"/>
        </authorList>
    </citation>
    <scope>IDENTIFICATION</scope>
</reference>
<dbReference type="InParanoid" id="H3B6C7"/>
<keyword evidence="2" id="KW-1185">Reference proteome</keyword>